<evidence type="ECO:0000313" key="2">
    <source>
        <dbReference type="EMBL" id="CUB03303.1"/>
    </source>
</evidence>
<evidence type="ECO:0000256" key="1">
    <source>
        <dbReference type="SAM" id="SignalP"/>
    </source>
</evidence>
<dbReference type="STRING" id="1137284.GCA_001418205_01151"/>
<dbReference type="EMBL" id="CYHG01000003">
    <property type="protein sequence ID" value="CUB03303.1"/>
    <property type="molecule type" value="Genomic_DNA"/>
</dbReference>
<proteinExistence type="predicted"/>
<feature type="signal peptide" evidence="1">
    <location>
        <begin position="1"/>
        <end position="20"/>
    </location>
</feature>
<organism evidence="2 3">
    <name type="scientific">Marinomonas fungiae</name>
    <dbReference type="NCBI Taxonomy" id="1137284"/>
    <lineage>
        <taxon>Bacteria</taxon>
        <taxon>Pseudomonadati</taxon>
        <taxon>Pseudomonadota</taxon>
        <taxon>Gammaproteobacteria</taxon>
        <taxon>Oceanospirillales</taxon>
        <taxon>Oceanospirillaceae</taxon>
        <taxon>Marinomonas</taxon>
    </lineage>
</organism>
<dbReference type="Proteomes" id="UP000182769">
    <property type="component" value="Unassembled WGS sequence"/>
</dbReference>
<dbReference type="OrthoDB" id="369595at2"/>
<dbReference type="Gene3D" id="2.60.40.10">
    <property type="entry name" value="Immunoglobulins"/>
    <property type="match status" value="1"/>
</dbReference>
<keyword evidence="1" id="KW-0732">Signal</keyword>
<dbReference type="AlphaFoldDB" id="A0A0K6IJM5"/>
<dbReference type="PANTHER" id="PTHR30251:SF4">
    <property type="entry name" value="SLR1668 PROTEIN"/>
    <property type="match status" value="1"/>
</dbReference>
<dbReference type="InterPro" id="IPR050643">
    <property type="entry name" value="Periplasmic_pilus_chap"/>
</dbReference>
<gene>
    <name evidence="2" type="ORF">Ga0061065_103153</name>
</gene>
<keyword evidence="3" id="KW-1185">Reference proteome</keyword>
<dbReference type="PANTHER" id="PTHR30251">
    <property type="entry name" value="PILUS ASSEMBLY CHAPERONE"/>
    <property type="match status" value="1"/>
</dbReference>
<protein>
    <submittedName>
        <fullName evidence="2">P pilus assembly protein, chaperone PapD</fullName>
    </submittedName>
</protein>
<name>A0A0K6IJM5_9GAMM</name>
<dbReference type="InterPro" id="IPR008962">
    <property type="entry name" value="PapD-like_sf"/>
</dbReference>
<sequence>MWRFILKGLALCFLCTQASAVTISPLVIELNTDHRLTSQLVVTNNSTKKIALETSVHRLSFSSNGMTRIQSSADKNVLVFPPAALLAPGKLQTFRVQWVSNTPLKMSESYFIRFSNIQINQGNQELGKTKNLQTGINVQINYNALLHVYSSSLQPEVKINIGKEGNLILTNSGNRFTFTSKLHFKNLDHHFIEALYETIGDQFVPPYSTHTFDPSSQHLPVGTYYGYEQ</sequence>
<accession>A0A0K6IJM5</accession>
<feature type="chain" id="PRO_5005505170" evidence="1">
    <location>
        <begin position="21"/>
        <end position="229"/>
    </location>
</feature>
<reference evidence="3" key="1">
    <citation type="submission" date="2015-08" db="EMBL/GenBank/DDBJ databases">
        <authorList>
            <person name="Varghese N."/>
        </authorList>
    </citation>
    <scope>NUCLEOTIDE SEQUENCE [LARGE SCALE GENOMIC DNA]</scope>
    <source>
        <strain evidence="3">JCM 18476</strain>
    </source>
</reference>
<dbReference type="RefSeq" id="WP_055462267.1">
    <property type="nucleotide sequence ID" value="NZ_CYHG01000003.1"/>
</dbReference>
<dbReference type="InterPro" id="IPR013783">
    <property type="entry name" value="Ig-like_fold"/>
</dbReference>
<dbReference type="SUPFAM" id="SSF49354">
    <property type="entry name" value="PapD-like"/>
    <property type="match status" value="1"/>
</dbReference>
<evidence type="ECO:0000313" key="3">
    <source>
        <dbReference type="Proteomes" id="UP000182769"/>
    </source>
</evidence>